<dbReference type="Proteomes" id="UP000265930">
    <property type="component" value="Unassembled WGS sequence"/>
</dbReference>
<dbReference type="CDD" id="cd00383">
    <property type="entry name" value="trans_reg_C"/>
    <property type="match status" value="1"/>
</dbReference>
<evidence type="ECO:0000256" key="4">
    <source>
        <dbReference type="ARBA" id="ARBA00023015"/>
    </source>
</evidence>
<feature type="modified residue" description="4-aspartylphosphate" evidence="8">
    <location>
        <position position="51"/>
    </location>
</feature>
<dbReference type="Gene3D" id="3.40.50.2300">
    <property type="match status" value="1"/>
</dbReference>
<comment type="caution">
    <text evidence="12">The sequence shown here is derived from an EMBL/GenBank/DDBJ whole genome shotgun (WGS) entry which is preliminary data.</text>
</comment>
<evidence type="ECO:0000256" key="8">
    <source>
        <dbReference type="PROSITE-ProRule" id="PRU00169"/>
    </source>
</evidence>
<dbReference type="CDD" id="cd17624">
    <property type="entry name" value="REC_OmpR_PmrA-like"/>
    <property type="match status" value="1"/>
</dbReference>
<evidence type="ECO:0000313" key="13">
    <source>
        <dbReference type="Proteomes" id="UP000265930"/>
    </source>
</evidence>
<reference evidence="12 13" key="1">
    <citation type="submission" date="2018-08" db="EMBL/GenBank/DDBJ databases">
        <title>Genome of Clostridium chromiireducens C1, DSM12136.</title>
        <authorList>
            <person name="Xing M."/>
            <person name="Wei Y."/>
            <person name="Ang E.L."/>
            <person name="Zhao H."/>
            <person name="Zhang Y."/>
        </authorList>
    </citation>
    <scope>NUCLEOTIDE SEQUENCE [LARGE SCALE GENOMIC DNA]</scope>
    <source>
        <strain evidence="12 13">C1</strain>
    </source>
</reference>
<dbReference type="InterPro" id="IPR011006">
    <property type="entry name" value="CheY-like_superfamily"/>
</dbReference>
<dbReference type="GO" id="GO:0006355">
    <property type="term" value="P:regulation of DNA-templated transcription"/>
    <property type="evidence" value="ECO:0007669"/>
    <property type="project" value="InterPro"/>
</dbReference>
<keyword evidence="2 8" id="KW-0597">Phosphoprotein</keyword>
<evidence type="ECO:0000256" key="1">
    <source>
        <dbReference type="ARBA" id="ARBA00018672"/>
    </source>
</evidence>
<evidence type="ECO:0000259" key="11">
    <source>
        <dbReference type="PROSITE" id="PS51755"/>
    </source>
</evidence>
<protein>
    <recommendedName>
        <fullName evidence="1">Stage 0 sporulation protein A homolog</fullName>
    </recommendedName>
</protein>
<dbReference type="InterPro" id="IPR036388">
    <property type="entry name" value="WH-like_DNA-bd_sf"/>
</dbReference>
<dbReference type="EMBL" id="QXDJ01000003">
    <property type="protein sequence ID" value="RII34165.1"/>
    <property type="molecule type" value="Genomic_DNA"/>
</dbReference>
<keyword evidence="5 9" id="KW-0238">DNA-binding</keyword>
<dbReference type="PANTHER" id="PTHR48111:SF22">
    <property type="entry name" value="REGULATOR OF RPOS"/>
    <property type="match status" value="1"/>
</dbReference>
<dbReference type="SMART" id="SM00448">
    <property type="entry name" value="REC"/>
    <property type="match status" value="1"/>
</dbReference>
<dbReference type="GO" id="GO:0000976">
    <property type="term" value="F:transcription cis-regulatory region binding"/>
    <property type="evidence" value="ECO:0007669"/>
    <property type="project" value="TreeGrafter"/>
</dbReference>
<dbReference type="PANTHER" id="PTHR48111">
    <property type="entry name" value="REGULATOR OF RPOS"/>
    <property type="match status" value="1"/>
</dbReference>
<dbReference type="GO" id="GO:0032993">
    <property type="term" value="C:protein-DNA complex"/>
    <property type="evidence" value="ECO:0007669"/>
    <property type="project" value="TreeGrafter"/>
</dbReference>
<keyword evidence="6" id="KW-0804">Transcription</keyword>
<evidence type="ECO:0000256" key="6">
    <source>
        <dbReference type="ARBA" id="ARBA00023163"/>
    </source>
</evidence>
<name>A0A399IMB7_9CLOT</name>
<dbReference type="SMART" id="SM00862">
    <property type="entry name" value="Trans_reg_C"/>
    <property type="match status" value="1"/>
</dbReference>
<accession>A0A399IMB7</accession>
<organism evidence="12 13">
    <name type="scientific">Clostridium chromiireducens</name>
    <dbReference type="NCBI Taxonomy" id="225345"/>
    <lineage>
        <taxon>Bacteria</taxon>
        <taxon>Bacillati</taxon>
        <taxon>Bacillota</taxon>
        <taxon>Clostridia</taxon>
        <taxon>Eubacteriales</taxon>
        <taxon>Clostridiaceae</taxon>
        <taxon>Clostridium</taxon>
    </lineage>
</organism>
<evidence type="ECO:0000259" key="10">
    <source>
        <dbReference type="PROSITE" id="PS50110"/>
    </source>
</evidence>
<dbReference type="GO" id="GO:0005829">
    <property type="term" value="C:cytosol"/>
    <property type="evidence" value="ECO:0007669"/>
    <property type="project" value="TreeGrafter"/>
</dbReference>
<dbReference type="GO" id="GO:0000156">
    <property type="term" value="F:phosphorelay response regulator activity"/>
    <property type="evidence" value="ECO:0007669"/>
    <property type="project" value="TreeGrafter"/>
</dbReference>
<dbReference type="Gene3D" id="6.10.250.690">
    <property type="match status" value="1"/>
</dbReference>
<evidence type="ECO:0000256" key="7">
    <source>
        <dbReference type="ARBA" id="ARBA00024867"/>
    </source>
</evidence>
<dbReference type="RefSeq" id="WP_119366952.1">
    <property type="nucleotide sequence ID" value="NZ_QXDJ01000003.1"/>
</dbReference>
<evidence type="ECO:0000256" key="2">
    <source>
        <dbReference type="ARBA" id="ARBA00022553"/>
    </source>
</evidence>
<dbReference type="PROSITE" id="PS50110">
    <property type="entry name" value="RESPONSE_REGULATORY"/>
    <property type="match status" value="1"/>
</dbReference>
<gene>
    <name evidence="12" type="ORF">D2A34_13455</name>
</gene>
<dbReference type="SUPFAM" id="SSF52172">
    <property type="entry name" value="CheY-like"/>
    <property type="match status" value="1"/>
</dbReference>
<evidence type="ECO:0000256" key="9">
    <source>
        <dbReference type="PROSITE-ProRule" id="PRU01091"/>
    </source>
</evidence>
<dbReference type="InterPro" id="IPR001789">
    <property type="entry name" value="Sig_transdc_resp-reg_receiver"/>
</dbReference>
<keyword evidence="4" id="KW-0805">Transcription regulation</keyword>
<dbReference type="AlphaFoldDB" id="A0A399IMB7"/>
<dbReference type="InterPro" id="IPR039420">
    <property type="entry name" value="WalR-like"/>
</dbReference>
<dbReference type="Pfam" id="PF00072">
    <property type="entry name" value="Response_reg"/>
    <property type="match status" value="1"/>
</dbReference>
<feature type="domain" description="OmpR/PhoB-type" evidence="11">
    <location>
        <begin position="124"/>
        <end position="217"/>
    </location>
</feature>
<dbReference type="FunFam" id="3.40.50.2300:FF:000001">
    <property type="entry name" value="DNA-binding response regulator PhoB"/>
    <property type="match status" value="1"/>
</dbReference>
<evidence type="ECO:0000256" key="5">
    <source>
        <dbReference type="ARBA" id="ARBA00023125"/>
    </source>
</evidence>
<feature type="DNA-binding region" description="OmpR/PhoB-type" evidence="9">
    <location>
        <begin position="124"/>
        <end position="217"/>
    </location>
</feature>
<dbReference type="InterPro" id="IPR001867">
    <property type="entry name" value="OmpR/PhoB-type_DNA-bd"/>
</dbReference>
<keyword evidence="3" id="KW-0902">Two-component regulatory system</keyword>
<evidence type="ECO:0000256" key="3">
    <source>
        <dbReference type="ARBA" id="ARBA00023012"/>
    </source>
</evidence>
<comment type="function">
    <text evidence="7">May play the central regulatory role in sporulation. It may be an element of the effector pathway responsible for the activation of sporulation genes in response to nutritional stress. Spo0A may act in concert with spo0H (a sigma factor) to control the expression of some genes that are critical to the sporulation process.</text>
</comment>
<dbReference type="PROSITE" id="PS51755">
    <property type="entry name" value="OMPR_PHOB"/>
    <property type="match status" value="1"/>
</dbReference>
<feature type="domain" description="Response regulatory" evidence="10">
    <location>
        <begin position="2"/>
        <end position="116"/>
    </location>
</feature>
<proteinExistence type="predicted"/>
<dbReference type="Pfam" id="PF00486">
    <property type="entry name" value="Trans_reg_C"/>
    <property type="match status" value="1"/>
</dbReference>
<evidence type="ECO:0000313" key="12">
    <source>
        <dbReference type="EMBL" id="RII34165.1"/>
    </source>
</evidence>
<dbReference type="Gene3D" id="1.10.10.10">
    <property type="entry name" value="Winged helix-like DNA-binding domain superfamily/Winged helix DNA-binding domain"/>
    <property type="match status" value="1"/>
</dbReference>
<sequence length="217" mass="24906">MKILIIEDELSLQTALKKGFTKLCYAVDTASNGKEALEMYYSATYDLIILDLNLPRIDGIDVLKEIRKENIEIKVIILSARSEVEDKIIGLDLGANDYISKPFHFKELEARARALLRRSFIVKDTKITCSQILIDTSLKKVFFNENEIELTKKEYAILEYLVINQGSVVSGEDLIEHIWDREADLFSNAFKVHINSLRKKLPEGMIKNIRGQGYYVE</sequence>